<evidence type="ECO:0000256" key="3">
    <source>
        <dbReference type="ARBA" id="ARBA00023002"/>
    </source>
</evidence>
<dbReference type="SUPFAM" id="SSF51735">
    <property type="entry name" value="NAD(P)-binding Rossmann-fold domains"/>
    <property type="match status" value="1"/>
</dbReference>
<sequence>AASIHLDTLLAQELRRKGVNIRVNSVAPGLFPSEMTTEGSDEHNKSQIPVDDSFRDKKGIPAGRPGRDEDMAQVVLLL</sequence>
<accession>V2X3T6</accession>
<dbReference type="InterPro" id="IPR002347">
    <property type="entry name" value="SDR_fam"/>
</dbReference>
<comment type="similarity">
    <text evidence="1">Belongs to the short-chain dehydrogenases/reductases (SDR) family.</text>
</comment>
<gene>
    <name evidence="5" type="ORF">Moror_1270</name>
</gene>
<dbReference type="PANTHER" id="PTHR43618">
    <property type="entry name" value="7-ALPHA-HYDROXYSTEROID DEHYDROGENASE"/>
    <property type="match status" value="1"/>
</dbReference>
<evidence type="ECO:0000313" key="6">
    <source>
        <dbReference type="Proteomes" id="UP000017559"/>
    </source>
</evidence>
<feature type="compositionally biased region" description="Basic and acidic residues" evidence="4">
    <location>
        <begin position="52"/>
        <end position="67"/>
    </location>
</feature>
<keyword evidence="6" id="KW-1185">Reference proteome</keyword>
<dbReference type="PRINTS" id="PR00081">
    <property type="entry name" value="GDHRDH"/>
</dbReference>
<dbReference type="EMBL" id="AWSO01000645">
    <property type="protein sequence ID" value="ESK88472.1"/>
    <property type="molecule type" value="Genomic_DNA"/>
</dbReference>
<dbReference type="Proteomes" id="UP000017559">
    <property type="component" value="Unassembled WGS sequence"/>
</dbReference>
<feature type="non-terminal residue" evidence="5">
    <location>
        <position position="1"/>
    </location>
</feature>
<protein>
    <submittedName>
        <fullName evidence="5">Short-chain dehydrogenase</fullName>
    </submittedName>
</protein>
<organism evidence="5 6">
    <name type="scientific">Moniliophthora roreri (strain MCA 2997)</name>
    <name type="common">Cocoa frosty pod rot fungus</name>
    <name type="synonym">Crinipellis roreri</name>
    <dbReference type="NCBI Taxonomy" id="1381753"/>
    <lineage>
        <taxon>Eukaryota</taxon>
        <taxon>Fungi</taxon>
        <taxon>Dikarya</taxon>
        <taxon>Basidiomycota</taxon>
        <taxon>Agaricomycotina</taxon>
        <taxon>Agaricomycetes</taxon>
        <taxon>Agaricomycetidae</taxon>
        <taxon>Agaricales</taxon>
        <taxon>Marasmiineae</taxon>
        <taxon>Marasmiaceae</taxon>
        <taxon>Moniliophthora</taxon>
    </lineage>
</organism>
<comment type="caution">
    <text evidence="5">The sequence shown here is derived from an EMBL/GenBank/DDBJ whole genome shotgun (WGS) entry which is preliminary data.</text>
</comment>
<proteinExistence type="inferred from homology"/>
<dbReference type="AlphaFoldDB" id="V2X3T6"/>
<dbReference type="KEGG" id="mrr:Moror_1270"/>
<evidence type="ECO:0000256" key="1">
    <source>
        <dbReference type="ARBA" id="ARBA00006484"/>
    </source>
</evidence>
<dbReference type="InterPro" id="IPR052178">
    <property type="entry name" value="Sec_Metab_Biosynth_SDR"/>
</dbReference>
<dbReference type="Gene3D" id="3.40.50.720">
    <property type="entry name" value="NAD(P)-binding Rossmann-like Domain"/>
    <property type="match status" value="1"/>
</dbReference>
<reference evidence="5 6" key="1">
    <citation type="journal article" date="2014" name="BMC Genomics">
        <title>Genome and secretome analysis of the hemibiotrophic fungal pathogen, Moniliophthora roreri, which causes frosty pod rot disease of cacao: mechanisms of the biotrophic and necrotrophic phases.</title>
        <authorList>
            <person name="Meinhardt L.W."/>
            <person name="Costa G.G.L."/>
            <person name="Thomazella D.P.T."/>
            <person name="Teixeira P.J.P.L."/>
            <person name="Carazzolle M.F."/>
            <person name="Schuster S.C."/>
            <person name="Carlson J.E."/>
            <person name="Guiltinan M.J."/>
            <person name="Mieczkowski P."/>
            <person name="Farmer A."/>
            <person name="Ramaraj T."/>
            <person name="Crozier J."/>
            <person name="Davis R.E."/>
            <person name="Shao J."/>
            <person name="Melnick R.L."/>
            <person name="Pereira G.A.G."/>
            <person name="Bailey B.A."/>
        </authorList>
    </citation>
    <scope>NUCLEOTIDE SEQUENCE [LARGE SCALE GENOMIC DNA]</scope>
    <source>
        <strain evidence="5 6">MCA 2997</strain>
    </source>
</reference>
<keyword evidence="3" id="KW-0560">Oxidoreductase</keyword>
<evidence type="ECO:0000313" key="5">
    <source>
        <dbReference type="EMBL" id="ESK88472.1"/>
    </source>
</evidence>
<dbReference type="HOGENOM" id="CLU_010194_47_12_1"/>
<keyword evidence="2" id="KW-0521">NADP</keyword>
<evidence type="ECO:0000256" key="4">
    <source>
        <dbReference type="SAM" id="MobiDB-lite"/>
    </source>
</evidence>
<dbReference type="GO" id="GO:0016491">
    <property type="term" value="F:oxidoreductase activity"/>
    <property type="evidence" value="ECO:0007669"/>
    <property type="project" value="UniProtKB-KW"/>
</dbReference>
<dbReference type="PANTHER" id="PTHR43618:SF4">
    <property type="entry name" value="SHORT CHAIN DEHYDROGENASE_REDUCTASE FAMILY (AFU_ORTHOLOGUE AFUA_7G04540)"/>
    <property type="match status" value="1"/>
</dbReference>
<dbReference type="InterPro" id="IPR036291">
    <property type="entry name" value="NAD(P)-bd_dom_sf"/>
</dbReference>
<dbReference type="OrthoDB" id="3819888at2759"/>
<name>V2X3T6_MONRO</name>
<feature type="region of interest" description="Disordered" evidence="4">
    <location>
        <begin position="30"/>
        <end position="67"/>
    </location>
</feature>
<evidence type="ECO:0000256" key="2">
    <source>
        <dbReference type="ARBA" id="ARBA00022857"/>
    </source>
</evidence>